<dbReference type="PROSITE" id="PS51034">
    <property type="entry name" value="ZP_2"/>
    <property type="match status" value="1"/>
</dbReference>
<dbReference type="GO" id="GO:0007339">
    <property type="term" value="P:binding of sperm to zona pellucida"/>
    <property type="evidence" value="ECO:0007669"/>
    <property type="project" value="TreeGrafter"/>
</dbReference>
<dbReference type="InterPro" id="IPR042235">
    <property type="entry name" value="ZP-C_dom"/>
</dbReference>
<dbReference type="FunFam" id="2.60.40.4100:FF:000002">
    <property type="entry name" value="Zona pellucida sperm-binding protein 3"/>
    <property type="match status" value="1"/>
</dbReference>
<dbReference type="Gene3D" id="2.60.40.4100">
    <property type="entry name" value="Zona pellucida, ZP-C domain"/>
    <property type="match status" value="1"/>
</dbReference>
<keyword evidence="3" id="KW-0732">Signal</keyword>
<dbReference type="Proteomes" id="UP000503349">
    <property type="component" value="Chromosome 16"/>
</dbReference>
<feature type="chain" id="PRO_5026044887" evidence="3">
    <location>
        <begin position="21"/>
        <end position="642"/>
    </location>
</feature>
<feature type="compositionally biased region" description="Polar residues" evidence="2">
    <location>
        <begin position="461"/>
        <end position="477"/>
    </location>
</feature>
<dbReference type="GO" id="GO:0031012">
    <property type="term" value="C:extracellular matrix"/>
    <property type="evidence" value="ECO:0007669"/>
    <property type="project" value="TreeGrafter"/>
</dbReference>
<reference evidence="6" key="2">
    <citation type="submission" date="2019-02" db="EMBL/GenBank/DDBJ databases">
        <title>Opniocepnalus argus Var Kimnra genome.</title>
        <authorList>
            <person name="Zhou C."/>
            <person name="Xiao S."/>
        </authorList>
    </citation>
    <scope>NUCLEOTIDE SEQUENCE [LARGE SCALE GENOMIC DNA]</scope>
</reference>
<organism evidence="5 6">
    <name type="scientific">Channa argus</name>
    <name type="common">Northern snakehead</name>
    <name type="synonym">Ophicephalus argus</name>
    <dbReference type="NCBI Taxonomy" id="215402"/>
    <lineage>
        <taxon>Eukaryota</taxon>
        <taxon>Metazoa</taxon>
        <taxon>Chordata</taxon>
        <taxon>Craniata</taxon>
        <taxon>Vertebrata</taxon>
        <taxon>Euteleostomi</taxon>
        <taxon>Actinopterygii</taxon>
        <taxon>Neopterygii</taxon>
        <taxon>Teleostei</taxon>
        <taxon>Neoteleostei</taxon>
        <taxon>Acanthomorphata</taxon>
        <taxon>Anabantaria</taxon>
        <taxon>Anabantiformes</taxon>
        <taxon>Channoidei</taxon>
        <taxon>Channidae</taxon>
        <taxon>Channa</taxon>
    </lineage>
</organism>
<evidence type="ECO:0000256" key="2">
    <source>
        <dbReference type="SAM" id="MobiDB-lite"/>
    </source>
</evidence>
<name>A0A6G1QG48_CHAAH</name>
<protein>
    <submittedName>
        <fullName evidence="5">Zona pellucida sperm-binding protein 3</fullName>
    </submittedName>
</protein>
<dbReference type="GO" id="GO:0032190">
    <property type="term" value="F:acrosin binding"/>
    <property type="evidence" value="ECO:0007669"/>
    <property type="project" value="TreeGrafter"/>
</dbReference>
<evidence type="ECO:0000313" key="6">
    <source>
        <dbReference type="Proteomes" id="UP000503349"/>
    </source>
</evidence>
<dbReference type="Pfam" id="PF00100">
    <property type="entry name" value="Zona_pellucida"/>
    <property type="match status" value="1"/>
</dbReference>
<dbReference type="Gene3D" id="2.60.40.3210">
    <property type="entry name" value="Zona pellucida, ZP-N domain"/>
    <property type="match status" value="1"/>
</dbReference>
<evidence type="ECO:0000256" key="3">
    <source>
        <dbReference type="SAM" id="SignalP"/>
    </source>
</evidence>
<sequence>MGTAELFLCILVCRLITVESNQQDVMFSQDLPEFSENLMLPPLEGNFDFTPYDIILNSWQSQTPDFNLLAESPPIVAVPRVQVFCDDSKLILLVDKSSNGVVLTKEEIQLGDSCYSNRELPNHFVFTYTLDQCGTTPVMQSGLKMFTNSLRLNLRQLTLGWWQTPSTVHITCIPESPYDNRGVASRGLPETDESFSIKAMNPSWTSNAKSNVYKTDQVLNLQVSTKPRPNQQLFVQSCFFSASADPHIRPKHMVIMNKGCTANNAAQFVASDRAHVVNLVLNTTYPYAKLYIHCSVLTSDQGVTCGSKSCNYNMIHSRWEELGGDVEVCKCCSSKCKGLSVKHPSAGTKAIVSTGPLVFEATDIETSQGSEPEESVNIPMSYLKLDPSSDETENMIVYGTSISRSKFSSPPPGVVVVRSDPVARLILWQSREGQDAYYNQNMASQSEDSLTVELKSALQPSTTDQVSLMNPPTNIKGQSALKHPRSPWDLEVVTLVHGWLMPQELDSSVITGEFQRRKFGGFRKFGTEAPQVTLHLSDDLNEKDPNDFNHFREEMTQMQADAPVRPPEVTIDPQPIIRSKIQFSKGVDGSQTLSYEEQVVGGHEGKGVIRRCGMDRIKTNRSAQKGVYSSFLDLLRTMDKAE</sequence>
<evidence type="ECO:0000256" key="1">
    <source>
        <dbReference type="ARBA" id="ARBA00023157"/>
    </source>
</evidence>
<dbReference type="InterPro" id="IPR001507">
    <property type="entry name" value="ZP_dom"/>
</dbReference>
<gene>
    <name evidence="5" type="ORF">EXN66_Car017102</name>
</gene>
<dbReference type="PANTHER" id="PTHR11576:SF18">
    <property type="entry name" value="ZONA PELLUCIDA PROTEIN C"/>
    <property type="match status" value="1"/>
</dbReference>
<feature type="domain" description="ZP" evidence="4">
    <location>
        <begin position="84"/>
        <end position="317"/>
    </location>
</feature>
<dbReference type="InterPro" id="IPR055355">
    <property type="entry name" value="ZP-C"/>
</dbReference>
<dbReference type="EMBL" id="CM015727">
    <property type="protein sequence ID" value="KAF3701414.1"/>
    <property type="molecule type" value="Genomic_DNA"/>
</dbReference>
<evidence type="ECO:0000313" key="5">
    <source>
        <dbReference type="EMBL" id="KAF3701414.1"/>
    </source>
</evidence>
<proteinExistence type="predicted"/>
<keyword evidence="1" id="KW-1015">Disulfide bond</keyword>
<feature type="signal peptide" evidence="3">
    <location>
        <begin position="1"/>
        <end position="20"/>
    </location>
</feature>
<feature type="region of interest" description="Disordered" evidence="2">
    <location>
        <begin position="461"/>
        <end position="482"/>
    </location>
</feature>
<reference evidence="5 6" key="1">
    <citation type="submission" date="2019-02" db="EMBL/GenBank/DDBJ databases">
        <title>Opniocepnalus argus genome.</title>
        <authorList>
            <person name="Zhou C."/>
            <person name="Xiao S."/>
        </authorList>
    </citation>
    <scope>NUCLEOTIDE SEQUENCE [LARGE SCALE GENOMIC DNA]</scope>
    <source>
        <strain evidence="5">OARG1902GOOAL</strain>
        <tissue evidence="5">Muscle</tissue>
    </source>
</reference>
<evidence type="ECO:0000259" key="4">
    <source>
        <dbReference type="PROSITE" id="PS51034"/>
    </source>
</evidence>
<keyword evidence="6" id="KW-1185">Reference proteome</keyword>
<dbReference type="GO" id="GO:0035803">
    <property type="term" value="P:egg coat formation"/>
    <property type="evidence" value="ECO:0007669"/>
    <property type="project" value="TreeGrafter"/>
</dbReference>
<dbReference type="GO" id="GO:2000344">
    <property type="term" value="P:positive regulation of acrosome reaction"/>
    <property type="evidence" value="ECO:0007669"/>
    <property type="project" value="TreeGrafter"/>
</dbReference>
<dbReference type="PANTHER" id="PTHR11576">
    <property type="entry name" value="ZONA PELLUCIDA SPERM-BINDING PROTEIN 3"/>
    <property type="match status" value="1"/>
</dbReference>
<dbReference type="SMART" id="SM00241">
    <property type="entry name" value="ZP"/>
    <property type="match status" value="1"/>
</dbReference>
<dbReference type="AlphaFoldDB" id="A0A6G1QG48"/>
<accession>A0A6G1QG48</accession>